<dbReference type="EMBL" id="KZ821681">
    <property type="protein sequence ID" value="PYH85025.1"/>
    <property type="molecule type" value="Genomic_DNA"/>
</dbReference>
<reference evidence="2 3" key="1">
    <citation type="submission" date="2016-12" db="EMBL/GenBank/DDBJ databases">
        <title>The genomes of Aspergillus section Nigri reveals drivers in fungal speciation.</title>
        <authorList>
            <consortium name="DOE Joint Genome Institute"/>
            <person name="Vesth T.C."/>
            <person name="Nybo J."/>
            <person name="Theobald S."/>
            <person name="Brandl J."/>
            <person name="Frisvad J.C."/>
            <person name="Nielsen K.F."/>
            <person name="Lyhne E.K."/>
            <person name="Kogle M.E."/>
            <person name="Kuo A."/>
            <person name="Riley R."/>
            <person name="Clum A."/>
            <person name="Nolan M."/>
            <person name="Lipzen A."/>
            <person name="Salamov A."/>
            <person name="Henrissat B."/>
            <person name="Wiebenga A."/>
            <person name="De Vries R.P."/>
            <person name="Grigoriev I.V."/>
            <person name="Mortensen U.H."/>
            <person name="Andersen M.R."/>
            <person name="Baker S.E."/>
        </authorList>
    </citation>
    <scope>NUCLEOTIDE SEQUENCE [LARGE SCALE GENOMIC DNA]</scope>
    <source>
        <strain evidence="2 3">CBS 121591</strain>
    </source>
</reference>
<dbReference type="Proteomes" id="UP000248340">
    <property type="component" value="Unassembled WGS sequence"/>
</dbReference>
<proteinExistence type="predicted"/>
<name>A0A319CHA2_9EURO</name>
<sequence length="395" mass="44314">MLVCRFLLSTESNPGPYVADAHDGLRRTPAITLSTKHNGRDTISFKAKDDNVPLSQPGISFHPKHLGQLFSLWFDGDCRLDTDDTGALQQLFDIVTSSRVRSPRIMLWLHHKRVHSMSPDHSAFHSSTTFGFSSHKNRIASLPHRSRISSSSQVRTTTNTMSTNANHVRSKSLQQGKGKSKGKRQAPSTPHAQAPIPDPALWDGYYKVITHGEVTQGGAHRGSCKVQCRYCWVTWTSSTSPPSAISLQLHLHFCPGRRERLADAKKRKLGKCPCQLPKSQTSSSKQKEWHYDGEQCQPPELTKLTTEQMRERFVVGTKGFRLKAQCRDCDRKVCNTRRALCAHLAGCAMRRKFLLFRGEKADRWAKCRDCGAVVKANRGVKMVHSVKECPARSSD</sequence>
<dbReference type="VEuPathDB" id="FungiDB:BO82DRAFT_429537"/>
<dbReference type="GeneID" id="37143287"/>
<feature type="compositionally biased region" description="Low complexity" evidence="1">
    <location>
        <begin position="148"/>
        <end position="158"/>
    </location>
</feature>
<keyword evidence="3" id="KW-1185">Reference proteome</keyword>
<evidence type="ECO:0000313" key="2">
    <source>
        <dbReference type="EMBL" id="PYH85025.1"/>
    </source>
</evidence>
<feature type="region of interest" description="Disordered" evidence="1">
    <location>
        <begin position="141"/>
        <end position="198"/>
    </location>
</feature>
<gene>
    <name evidence="2" type="ORF">BO82DRAFT_429537</name>
</gene>
<evidence type="ECO:0000256" key="1">
    <source>
        <dbReference type="SAM" id="MobiDB-lite"/>
    </source>
</evidence>
<organism evidence="2 3">
    <name type="scientific">Aspergillus uvarum CBS 121591</name>
    <dbReference type="NCBI Taxonomy" id="1448315"/>
    <lineage>
        <taxon>Eukaryota</taxon>
        <taxon>Fungi</taxon>
        <taxon>Dikarya</taxon>
        <taxon>Ascomycota</taxon>
        <taxon>Pezizomycotina</taxon>
        <taxon>Eurotiomycetes</taxon>
        <taxon>Eurotiomycetidae</taxon>
        <taxon>Eurotiales</taxon>
        <taxon>Aspergillaceae</taxon>
        <taxon>Aspergillus</taxon>
        <taxon>Aspergillus subgen. Circumdati</taxon>
    </lineage>
</organism>
<evidence type="ECO:0000313" key="3">
    <source>
        <dbReference type="Proteomes" id="UP000248340"/>
    </source>
</evidence>
<protein>
    <submittedName>
        <fullName evidence="2">Uncharacterized protein</fullName>
    </submittedName>
</protein>
<dbReference type="AlphaFoldDB" id="A0A319CHA2"/>
<dbReference type="OrthoDB" id="10375261at2759"/>
<dbReference type="RefSeq" id="XP_025495225.1">
    <property type="nucleotide sequence ID" value="XM_025640545.1"/>
</dbReference>
<accession>A0A319CHA2</accession>